<dbReference type="EMBL" id="MN740758">
    <property type="protein sequence ID" value="QHS81480.1"/>
    <property type="molecule type" value="Genomic_DNA"/>
</dbReference>
<proteinExistence type="predicted"/>
<protein>
    <submittedName>
        <fullName evidence="1">Uncharacterized protein</fullName>
    </submittedName>
</protein>
<sequence>MAVELKESSDNRVATSHALNTCDGVTRLQHGAVPPVRVVEGLLTLVGANDGVIARHEGVTLDDPHKLLTRVVEVELQLVGGAGDGLTASELKHVDQVLVRDLGELATLICVQVDVVDVQGGCGQASLGNTVANRVGVRASGIVPAQVVQGVELQVEADLVVLESNQGQGETRVAAEPELKGHVQGVHGCAGANHLRGVGLATIARVVAVDTAGIDDVGELGHVANHLGITGLLTSLLGELVPDVEPVTIVLVDTLTTDLELDIRNKVLANPVEPTELTATAVGRCVDLNLGKSGLKINTVDQVTVTLNSASDLLAKVRGTIERVLNGLHGKVGVTTVNNLEDRLIPSLSGYL</sequence>
<name>A0A6C0APU3_9ZZZZ</name>
<evidence type="ECO:0000313" key="1">
    <source>
        <dbReference type="EMBL" id="QHS81480.1"/>
    </source>
</evidence>
<dbReference type="AlphaFoldDB" id="A0A6C0APU3"/>
<organism evidence="1">
    <name type="scientific">viral metagenome</name>
    <dbReference type="NCBI Taxonomy" id="1070528"/>
    <lineage>
        <taxon>unclassified sequences</taxon>
        <taxon>metagenomes</taxon>
        <taxon>organismal metagenomes</taxon>
    </lineage>
</organism>
<reference evidence="1" key="1">
    <citation type="journal article" date="2020" name="Nature">
        <title>Giant virus diversity and host interactions through global metagenomics.</title>
        <authorList>
            <person name="Schulz F."/>
            <person name="Roux S."/>
            <person name="Paez-Espino D."/>
            <person name="Jungbluth S."/>
            <person name="Walsh D.A."/>
            <person name="Denef V.J."/>
            <person name="McMahon K.D."/>
            <person name="Konstantinidis K.T."/>
            <person name="Eloe-Fadrosh E.A."/>
            <person name="Kyrpides N.C."/>
            <person name="Woyke T."/>
        </authorList>
    </citation>
    <scope>NUCLEOTIDE SEQUENCE</scope>
    <source>
        <strain evidence="1">GVMAG-S-1101164-72</strain>
    </source>
</reference>
<accession>A0A6C0APU3</accession>